<accession>A0A6A5UQX0</accession>
<evidence type="ECO:0000313" key="3">
    <source>
        <dbReference type="EMBL" id="KAF1963477.1"/>
    </source>
</evidence>
<dbReference type="GO" id="GO:0016614">
    <property type="term" value="F:oxidoreductase activity, acting on CH-OH group of donors"/>
    <property type="evidence" value="ECO:0007669"/>
    <property type="project" value="UniProtKB-ARBA"/>
</dbReference>
<dbReference type="InterPro" id="IPR002347">
    <property type="entry name" value="SDR_fam"/>
</dbReference>
<evidence type="ECO:0000256" key="2">
    <source>
        <dbReference type="ARBA" id="ARBA00023002"/>
    </source>
</evidence>
<gene>
    <name evidence="3" type="ORF">CC80DRAFT_511801</name>
</gene>
<keyword evidence="4" id="KW-1185">Reference proteome</keyword>
<sequence>MAAQEKTLKGKVALISGLSLGLSAAIARELFDLLASLNPPSRSLAIEADLSTKEGLKILADAAAKAFTKIDILVNCAGIARTFPLDDLKVSAISEGVINLNARGTFFLARAVLLYLSHPSSSIYSGSKSMVKAFTQCTINGVASRATSTETFLAAPHEVRDLLKPFINITLVAPRLETLEEVTWVVAMLCREKANRSSMF</sequence>
<dbReference type="PRINTS" id="PR00081">
    <property type="entry name" value="GDHRDH"/>
</dbReference>
<name>A0A6A5UQX0_9PLEO</name>
<dbReference type="PANTHER" id="PTHR48107:SF7">
    <property type="entry name" value="RE15974P"/>
    <property type="match status" value="1"/>
</dbReference>
<proteinExistence type="inferred from homology"/>
<dbReference type="AlphaFoldDB" id="A0A6A5UQX0"/>
<comment type="similarity">
    <text evidence="1">Belongs to the short-chain dehydrogenases/reductases (SDR) family.</text>
</comment>
<dbReference type="InterPro" id="IPR036291">
    <property type="entry name" value="NAD(P)-bd_dom_sf"/>
</dbReference>
<dbReference type="Proteomes" id="UP000800035">
    <property type="component" value="Unassembled WGS sequence"/>
</dbReference>
<evidence type="ECO:0000256" key="1">
    <source>
        <dbReference type="ARBA" id="ARBA00006484"/>
    </source>
</evidence>
<evidence type="ECO:0000313" key="4">
    <source>
        <dbReference type="Proteomes" id="UP000800035"/>
    </source>
</evidence>
<dbReference type="Gene3D" id="3.40.50.720">
    <property type="entry name" value="NAD(P)-binding Rossmann-like Domain"/>
    <property type="match status" value="1"/>
</dbReference>
<dbReference type="SUPFAM" id="SSF51735">
    <property type="entry name" value="NAD(P)-binding Rossmann-fold domains"/>
    <property type="match status" value="1"/>
</dbReference>
<organism evidence="3 4">
    <name type="scientific">Byssothecium circinans</name>
    <dbReference type="NCBI Taxonomy" id="147558"/>
    <lineage>
        <taxon>Eukaryota</taxon>
        <taxon>Fungi</taxon>
        <taxon>Dikarya</taxon>
        <taxon>Ascomycota</taxon>
        <taxon>Pezizomycotina</taxon>
        <taxon>Dothideomycetes</taxon>
        <taxon>Pleosporomycetidae</taxon>
        <taxon>Pleosporales</taxon>
        <taxon>Massarineae</taxon>
        <taxon>Massarinaceae</taxon>
        <taxon>Byssothecium</taxon>
    </lineage>
</organism>
<protein>
    <submittedName>
        <fullName evidence="3">NAD(P)-binding protein</fullName>
    </submittedName>
</protein>
<dbReference type="EMBL" id="ML976977">
    <property type="protein sequence ID" value="KAF1963477.1"/>
    <property type="molecule type" value="Genomic_DNA"/>
</dbReference>
<dbReference type="Pfam" id="PF00106">
    <property type="entry name" value="adh_short"/>
    <property type="match status" value="1"/>
</dbReference>
<keyword evidence="2" id="KW-0560">Oxidoreductase</keyword>
<dbReference type="PANTHER" id="PTHR48107">
    <property type="entry name" value="NADPH-DEPENDENT ALDEHYDE REDUCTASE-LIKE PROTEIN, CHLOROPLASTIC-RELATED"/>
    <property type="match status" value="1"/>
</dbReference>
<reference evidence="3" key="1">
    <citation type="journal article" date="2020" name="Stud. Mycol.">
        <title>101 Dothideomycetes genomes: a test case for predicting lifestyles and emergence of pathogens.</title>
        <authorList>
            <person name="Haridas S."/>
            <person name="Albert R."/>
            <person name="Binder M."/>
            <person name="Bloem J."/>
            <person name="Labutti K."/>
            <person name="Salamov A."/>
            <person name="Andreopoulos B."/>
            <person name="Baker S."/>
            <person name="Barry K."/>
            <person name="Bills G."/>
            <person name="Bluhm B."/>
            <person name="Cannon C."/>
            <person name="Castanera R."/>
            <person name="Culley D."/>
            <person name="Daum C."/>
            <person name="Ezra D."/>
            <person name="Gonzalez J."/>
            <person name="Henrissat B."/>
            <person name="Kuo A."/>
            <person name="Liang C."/>
            <person name="Lipzen A."/>
            <person name="Lutzoni F."/>
            <person name="Magnuson J."/>
            <person name="Mondo S."/>
            <person name="Nolan M."/>
            <person name="Ohm R."/>
            <person name="Pangilinan J."/>
            <person name="Park H.-J."/>
            <person name="Ramirez L."/>
            <person name="Alfaro M."/>
            <person name="Sun H."/>
            <person name="Tritt A."/>
            <person name="Yoshinaga Y."/>
            <person name="Zwiers L.-H."/>
            <person name="Turgeon B."/>
            <person name="Goodwin S."/>
            <person name="Spatafora J."/>
            <person name="Crous P."/>
            <person name="Grigoriev I."/>
        </authorList>
    </citation>
    <scope>NUCLEOTIDE SEQUENCE</scope>
    <source>
        <strain evidence="3">CBS 675.92</strain>
    </source>
</reference>
<dbReference type="OrthoDB" id="47007at2759"/>